<protein>
    <submittedName>
        <fullName evidence="3">Type IV pilin</fullName>
    </submittedName>
</protein>
<gene>
    <name evidence="3" type="ORF">ACFR9U_09385</name>
</gene>
<dbReference type="PANTHER" id="PTHR38138:SF1">
    <property type="entry name" value="ARCHAEAL TYPE IV PILIN N-TERMINAL DOMAIN-CONTAINING PROTEIN"/>
    <property type="match status" value="1"/>
</dbReference>
<evidence type="ECO:0000313" key="4">
    <source>
        <dbReference type="Proteomes" id="UP001597119"/>
    </source>
</evidence>
<feature type="domain" description="Archaeal Type IV pilin N-terminal" evidence="2">
    <location>
        <begin position="11"/>
        <end position="84"/>
    </location>
</feature>
<dbReference type="Pfam" id="PF07790">
    <property type="entry name" value="Pilin_N"/>
    <property type="match status" value="1"/>
</dbReference>
<dbReference type="PANTHER" id="PTHR38138">
    <property type="entry name" value="VNG6441H"/>
    <property type="match status" value="1"/>
</dbReference>
<evidence type="ECO:0000313" key="3">
    <source>
        <dbReference type="EMBL" id="MFD1587195.1"/>
    </source>
</evidence>
<name>A0ABD6CAQ1_9EURY</name>
<sequence>MQLKQLLSDDDAVSPVIGVILMVAITVILAAVIATFVLGLGEQVSSTAPQASVTFEYSNENLTATHDGGDTIKAEELFVRGQLNDPDNSATTIDSDSSWKEIASDNTAATIPSSNDATTGTASTTEGGASAVVGGDYIRFPLGSDSQLRLVYQGASSDSSATIASWEGPDA</sequence>
<evidence type="ECO:0000256" key="1">
    <source>
        <dbReference type="SAM" id="Phobius"/>
    </source>
</evidence>
<proteinExistence type="predicted"/>
<dbReference type="AlphaFoldDB" id="A0ABD6CAQ1"/>
<organism evidence="3 4">
    <name type="scientific">Halorientalis brevis</name>
    <dbReference type="NCBI Taxonomy" id="1126241"/>
    <lineage>
        <taxon>Archaea</taxon>
        <taxon>Methanobacteriati</taxon>
        <taxon>Methanobacteriota</taxon>
        <taxon>Stenosarchaea group</taxon>
        <taxon>Halobacteria</taxon>
        <taxon>Halobacteriales</taxon>
        <taxon>Haloarculaceae</taxon>
        <taxon>Halorientalis</taxon>
    </lineage>
</organism>
<dbReference type="NCBIfam" id="TIGR02537">
    <property type="entry name" value="arch_flag_Nterm"/>
    <property type="match status" value="1"/>
</dbReference>
<keyword evidence="1" id="KW-0472">Membrane</keyword>
<accession>A0ABD6CAQ1</accession>
<keyword evidence="1" id="KW-1133">Transmembrane helix</keyword>
<keyword evidence="4" id="KW-1185">Reference proteome</keyword>
<dbReference type="InterPro" id="IPR013373">
    <property type="entry name" value="Flagellin/pilin_N_arc"/>
</dbReference>
<keyword evidence="1" id="KW-0812">Transmembrane</keyword>
<feature type="transmembrane region" description="Helical" evidence="1">
    <location>
        <begin position="12"/>
        <end position="40"/>
    </location>
</feature>
<reference evidence="3 4" key="1">
    <citation type="journal article" date="2019" name="Int. J. Syst. Evol. Microbiol.">
        <title>The Global Catalogue of Microorganisms (GCM) 10K type strain sequencing project: providing services to taxonomists for standard genome sequencing and annotation.</title>
        <authorList>
            <consortium name="The Broad Institute Genomics Platform"/>
            <consortium name="The Broad Institute Genome Sequencing Center for Infectious Disease"/>
            <person name="Wu L."/>
            <person name="Ma J."/>
        </authorList>
    </citation>
    <scope>NUCLEOTIDE SEQUENCE [LARGE SCALE GENOMIC DNA]</scope>
    <source>
        <strain evidence="3 4">CGMCC 1.12125</strain>
    </source>
</reference>
<dbReference type="InterPro" id="IPR012859">
    <property type="entry name" value="Pilin_N_archaeal"/>
</dbReference>
<dbReference type="Proteomes" id="UP001597119">
    <property type="component" value="Unassembled WGS sequence"/>
</dbReference>
<dbReference type="RefSeq" id="WP_247376126.1">
    <property type="nucleotide sequence ID" value="NZ_JBHUDJ010000003.1"/>
</dbReference>
<dbReference type="EMBL" id="JBHUDJ010000003">
    <property type="protein sequence ID" value="MFD1587195.1"/>
    <property type="molecule type" value="Genomic_DNA"/>
</dbReference>
<evidence type="ECO:0000259" key="2">
    <source>
        <dbReference type="Pfam" id="PF07790"/>
    </source>
</evidence>
<comment type="caution">
    <text evidence="3">The sequence shown here is derived from an EMBL/GenBank/DDBJ whole genome shotgun (WGS) entry which is preliminary data.</text>
</comment>